<comment type="similarity">
    <text evidence="1">Belongs to the peptidase M24B family.</text>
</comment>
<evidence type="ECO:0000313" key="8">
    <source>
        <dbReference type="Proteomes" id="UP000305451"/>
    </source>
</evidence>
<dbReference type="FunFam" id="3.90.230.10:FF:000009">
    <property type="entry name" value="xaa-Pro aminopeptidase 2"/>
    <property type="match status" value="1"/>
</dbReference>
<evidence type="ECO:0000256" key="1">
    <source>
        <dbReference type="ARBA" id="ARBA00008766"/>
    </source>
</evidence>
<dbReference type="OrthoDB" id="9806388at2"/>
<sequence>MTHQIQNFDVKGGPQYGRQNLPKIREALDAAGLDGFIIPHEDEYNNEYLPDYAERLSWATGFTGSAGAAIVMKDRAAVFVDGRYTAQVKVQVDGKLFDYADLDPGVAGWIREHARKGERIGYDPRLHSPDAMARIQDAADRAGAELVSLDTNLIDRAWDDQPEPPRTPVSVHPVEFAGEDHESKRTRIGDSIKDDGADAAVLTDPTSIAWLLNVRGNDVERSPLPLASVILEADGRVSLFIEPSKLDDEVRSHLGNAVSIRDESEFADGLAELASKTVRVDPGSSSVWVFDTLNAAGAKVQRKADPVALPKACKNAAEVEGSRQAHVRDGAAIVRFLHWLDTEAQSGDVDEITAAQKLEEIRKANPELKDLSFETISGAGPNGAHPHYRVNTDTNLKLEKDSLYLVDSGGQYRDGTTDITRTVPIGQPTAEMRRHFTLVLKGHIALSRVRFPQGITGSQLDALAREPLWAAGLDYDHGTGHGVGSYLGVHEGPQRISKALNAIALKPGMILSNEPGFYLLGSYGIRIENLQVVTEPEEIPGGDRKMLGFETLTMAPIHKGLIDTTLLSPTEMAWLDAYHATVRQRIAPLVDGEVAAWLEEACRPLTGATP</sequence>
<dbReference type="Gene3D" id="3.40.350.10">
    <property type="entry name" value="Creatinase/prolidase N-terminal domain"/>
    <property type="match status" value="2"/>
</dbReference>
<keyword evidence="3" id="KW-0378">Hydrolase</keyword>
<feature type="domain" description="Creatinase N-terminal" evidence="5">
    <location>
        <begin position="22"/>
        <end position="151"/>
    </location>
</feature>
<evidence type="ECO:0000259" key="4">
    <source>
        <dbReference type="Pfam" id="PF00557"/>
    </source>
</evidence>
<dbReference type="GO" id="GO:0046872">
    <property type="term" value="F:metal ion binding"/>
    <property type="evidence" value="ECO:0007669"/>
    <property type="project" value="UniProtKB-KW"/>
</dbReference>
<dbReference type="Pfam" id="PF01321">
    <property type="entry name" value="Creatinase_N"/>
    <property type="match status" value="1"/>
</dbReference>
<dbReference type="InterPro" id="IPR036005">
    <property type="entry name" value="Creatinase/aminopeptidase-like"/>
</dbReference>
<dbReference type="SUPFAM" id="SSF55920">
    <property type="entry name" value="Creatinase/aminopeptidase"/>
    <property type="match status" value="1"/>
</dbReference>
<keyword evidence="2" id="KW-0479">Metal-binding</keyword>
<feature type="domain" description="Peptidase M24 C-terminal" evidence="6">
    <location>
        <begin position="545"/>
        <end position="605"/>
    </location>
</feature>
<dbReference type="GO" id="GO:0005737">
    <property type="term" value="C:cytoplasm"/>
    <property type="evidence" value="ECO:0007669"/>
    <property type="project" value="UniProtKB-ARBA"/>
</dbReference>
<dbReference type="CDD" id="cd01085">
    <property type="entry name" value="APP"/>
    <property type="match status" value="1"/>
</dbReference>
<evidence type="ECO:0000256" key="3">
    <source>
        <dbReference type="ARBA" id="ARBA00022801"/>
    </source>
</evidence>
<dbReference type="AlphaFoldDB" id="A0A4S2HE67"/>
<comment type="caution">
    <text evidence="7">The sequence shown here is derived from an EMBL/GenBank/DDBJ whole genome shotgun (WGS) entry which is preliminary data.</text>
</comment>
<evidence type="ECO:0000259" key="6">
    <source>
        <dbReference type="Pfam" id="PF16188"/>
    </source>
</evidence>
<dbReference type="Proteomes" id="UP000305451">
    <property type="component" value="Unassembled WGS sequence"/>
</dbReference>
<dbReference type="InterPro" id="IPR050422">
    <property type="entry name" value="X-Pro_aminopeptidase_P"/>
</dbReference>
<accession>A0A4S2HE67</accession>
<keyword evidence="7" id="KW-0031">Aminopeptidase</keyword>
<keyword evidence="8" id="KW-1185">Reference proteome</keyword>
<dbReference type="PANTHER" id="PTHR43763">
    <property type="entry name" value="XAA-PRO AMINOPEPTIDASE 1"/>
    <property type="match status" value="1"/>
</dbReference>
<gene>
    <name evidence="7" type="ORF">E5162_02005</name>
</gene>
<keyword evidence="7" id="KW-0645">Protease</keyword>
<evidence type="ECO:0000256" key="2">
    <source>
        <dbReference type="ARBA" id="ARBA00022723"/>
    </source>
</evidence>
<feature type="domain" description="Peptidase M24" evidence="4">
    <location>
        <begin position="322"/>
        <end position="535"/>
    </location>
</feature>
<dbReference type="Pfam" id="PF16189">
    <property type="entry name" value="Creatinase_N_2"/>
    <property type="match status" value="1"/>
</dbReference>
<dbReference type="GO" id="GO:0070006">
    <property type="term" value="F:metalloaminopeptidase activity"/>
    <property type="evidence" value="ECO:0007669"/>
    <property type="project" value="InterPro"/>
</dbReference>
<organism evidence="7 8">
    <name type="scientific">Marinicauda pacifica</name>
    <dbReference type="NCBI Taxonomy" id="1133559"/>
    <lineage>
        <taxon>Bacteria</taxon>
        <taxon>Pseudomonadati</taxon>
        <taxon>Pseudomonadota</taxon>
        <taxon>Alphaproteobacteria</taxon>
        <taxon>Maricaulales</taxon>
        <taxon>Maricaulaceae</taxon>
        <taxon>Marinicauda</taxon>
    </lineage>
</organism>
<dbReference type="PANTHER" id="PTHR43763:SF6">
    <property type="entry name" value="XAA-PRO AMINOPEPTIDASE 1"/>
    <property type="match status" value="1"/>
</dbReference>
<proteinExistence type="inferred from homology"/>
<dbReference type="Gene3D" id="3.90.230.10">
    <property type="entry name" value="Creatinase/methionine aminopeptidase superfamily"/>
    <property type="match status" value="1"/>
</dbReference>
<dbReference type="RefSeq" id="WP_135943273.1">
    <property type="nucleotide sequence ID" value="NZ_BMEI01000001.1"/>
</dbReference>
<dbReference type="InterPro" id="IPR000994">
    <property type="entry name" value="Pept_M24"/>
</dbReference>
<name>A0A4S2HE67_9PROT</name>
<dbReference type="InterPro" id="IPR000587">
    <property type="entry name" value="Creatinase_N"/>
</dbReference>
<dbReference type="Pfam" id="PF16188">
    <property type="entry name" value="Peptidase_M24_C"/>
    <property type="match status" value="1"/>
</dbReference>
<protein>
    <submittedName>
        <fullName evidence="7">Aminopeptidase P family protein</fullName>
    </submittedName>
</protein>
<dbReference type="InterPro" id="IPR033740">
    <property type="entry name" value="Pept_M24B"/>
</dbReference>
<dbReference type="SUPFAM" id="SSF53092">
    <property type="entry name" value="Creatinase/prolidase N-terminal domain"/>
    <property type="match status" value="2"/>
</dbReference>
<reference evidence="7 8" key="1">
    <citation type="journal article" date="2013" name="Int. J. Syst. Evol. Microbiol.">
        <title>Marinicauda pacifica gen. nov., sp. nov., a prosthecate alphaproteobacterium of the family Hyphomonadaceae isolated from deep seawater.</title>
        <authorList>
            <person name="Zhang X.Y."/>
            <person name="Li G.W."/>
            <person name="Wang C.S."/>
            <person name="Zhang Y.J."/>
            <person name="Xu X.W."/>
            <person name="Li H."/>
            <person name="Liu A."/>
            <person name="Liu C."/>
            <person name="Xie B.B."/>
            <person name="Qin Q.L."/>
            <person name="Xu Z."/>
            <person name="Chen X.L."/>
            <person name="Zhou B.C."/>
            <person name="Zhang Y.Z."/>
        </authorList>
    </citation>
    <scope>NUCLEOTIDE SEQUENCE [LARGE SCALE GENOMIC DNA]</scope>
    <source>
        <strain evidence="7 8">P-1 km-3</strain>
    </source>
</reference>
<dbReference type="Pfam" id="PF00557">
    <property type="entry name" value="Peptidase_M24"/>
    <property type="match status" value="1"/>
</dbReference>
<dbReference type="InterPro" id="IPR032416">
    <property type="entry name" value="Peptidase_M24_C"/>
</dbReference>
<evidence type="ECO:0000259" key="5">
    <source>
        <dbReference type="Pfam" id="PF01321"/>
    </source>
</evidence>
<dbReference type="InterPro" id="IPR029149">
    <property type="entry name" value="Creatin/AminoP/Spt16_N"/>
</dbReference>
<dbReference type="EMBL" id="SRXV01000001">
    <property type="protein sequence ID" value="TGY94078.1"/>
    <property type="molecule type" value="Genomic_DNA"/>
</dbReference>
<evidence type="ECO:0000313" key="7">
    <source>
        <dbReference type="EMBL" id="TGY94078.1"/>
    </source>
</evidence>